<name>A0A0F8VA80_9ZZZZ</name>
<accession>A0A0F8VA80</accession>
<protein>
    <submittedName>
        <fullName evidence="1">Uncharacterized protein</fullName>
    </submittedName>
</protein>
<proteinExistence type="predicted"/>
<evidence type="ECO:0000313" key="1">
    <source>
        <dbReference type="EMBL" id="KKK41468.1"/>
    </source>
</evidence>
<dbReference type="AlphaFoldDB" id="A0A0F8VA80"/>
<organism evidence="1">
    <name type="scientific">marine sediment metagenome</name>
    <dbReference type="NCBI Taxonomy" id="412755"/>
    <lineage>
        <taxon>unclassified sequences</taxon>
        <taxon>metagenomes</taxon>
        <taxon>ecological metagenomes</taxon>
    </lineage>
</organism>
<comment type="caution">
    <text evidence="1">The sequence shown here is derived from an EMBL/GenBank/DDBJ whole genome shotgun (WGS) entry which is preliminary data.</text>
</comment>
<sequence length="253" mass="26669">MLVLKNNVHIRSAGISYDRPTYIQHTKNNTANSTITLTKPTTETINNNDLLIIIVMNDNSSATAQWDNSTFKPTGFTFIKTGGDGTSDSHFGIFYRIVDGSEGATVAVSAQSNSDYVGFYIHIAGANDTTPIVNQGTVTVSIGTPTTAVGVTGNADDLGIVMSAYDGADGSPFSTSSGSWVWKDNITNGAAATGVLGGFGLLEYASVNASNCQVDAPEGTINRPNRFCEYTSTSTVGLPRESRTSLAWTLSII</sequence>
<dbReference type="EMBL" id="LAZR01070399">
    <property type="protein sequence ID" value="KKK41468.1"/>
    <property type="molecule type" value="Genomic_DNA"/>
</dbReference>
<gene>
    <name evidence="1" type="ORF">LCGC14_2711300</name>
</gene>
<reference evidence="1" key="1">
    <citation type="journal article" date="2015" name="Nature">
        <title>Complex archaea that bridge the gap between prokaryotes and eukaryotes.</title>
        <authorList>
            <person name="Spang A."/>
            <person name="Saw J.H."/>
            <person name="Jorgensen S.L."/>
            <person name="Zaremba-Niedzwiedzka K."/>
            <person name="Martijn J."/>
            <person name="Lind A.E."/>
            <person name="van Eijk R."/>
            <person name="Schleper C."/>
            <person name="Guy L."/>
            <person name="Ettema T.J."/>
        </authorList>
    </citation>
    <scope>NUCLEOTIDE SEQUENCE</scope>
</reference>